<reference evidence="6" key="1">
    <citation type="submission" date="2021-01" db="EMBL/GenBank/DDBJ databases">
        <authorList>
            <person name="Corre E."/>
            <person name="Pelletier E."/>
            <person name="Niang G."/>
            <person name="Scheremetjew M."/>
            <person name="Finn R."/>
            <person name="Kale V."/>
            <person name="Holt S."/>
            <person name="Cochrane G."/>
            <person name="Meng A."/>
            <person name="Brown T."/>
            <person name="Cohen L."/>
        </authorList>
    </citation>
    <scope>NUCLEOTIDE SEQUENCE</scope>
    <source>
        <strain evidence="6">CCMP3105</strain>
    </source>
</reference>
<keyword evidence="4 5" id="KW-0472">Membrane</keyword>
<dbReference type="GO" id="GO:0005739">
    <property type="term" value="C:mitochondrion"/>
    <property type="evidence" value="ECO:0007669"/>
    <property type="project" value="TreeGrafter"/>
</dbReference>
<evidence type="ECO:0008006" key="7">
    <source>
        <dbReference type="Google" id="ProtNLM"/>
    </source>
</evidence>
<feature type="transmembrane region" description="Helical" evidence="5">
    <location>
        <begin position="225"/>
        <end position="248"/>
    </location>
</feature>
<dbReference type="Pfam" id="PF10507">
    <property type="entry name" value="TMEM65"/>
    <property type="match status" value="1"/>
</dbReference>
<dbReference type="InterPro" id="IPR019537">
    <property type="entry name" value="TMEM65"/>
</dbReference>
<comment type="subcellular location">
    <subcellularLocation>
        <location evidence="1">Membrane</location>
        <topology evidence="1">Multi-pass membrane protein</topology>
    </subcellularLocation>
</comment>
<keyword evidence="2 5" id="KW-0812">Transmembrane</keyword>
<protein>
    <recommendedName>
        <fullName evidence="7">Transmembrane protein 65</fullName>
    </recommendedName>
</protein>
<dbReference type="PANTHER" id="PTHR21706">
    <property type="entry name" value="TRANSMEMBRANE PROTEIN 65"/>
    <property type="match status" value="1"/>
</dbReference>
<evidence type="ECO:0000256" key="5">
    <source>
        <dbReference type="SAM" id="Phobius"/>
    </source>
</evidence>
<feature type="transmembrane region" description="Helical" evidence="5">
    <location>
        <begin position="144"/>
        <end position="162"/>
    </location>
</feature>
<keyword evidence="3 5" id="KW-1133">Transmembrane helix</keyword>
<name>A0A7S4Q6L7_9DINO</name>
<dbReference type="AlphaFoldDB" id="A0A7S4Q6L7"/>
<evidence type="ECO:0000256" key="1">
    <source>
        <dbReference type="ARBA" id="ARBA00004141"/>
    </source>
</evidence>
<evidence type="ECO:0000256" key="4">
    <source>
        <dbReference type="ARBA" id="ARBA00023136"/>
    </source>
</evidence>
<proteinExistence type="predicted"/>
<feature type="transmembrane region" description="Helical" evidence="5">
    <location>
        <begin position="193"/>
        <end position="213"/>
    </location>
</feature>
<dbReference type="PANTHER" id="PTHR21706:SF15">
    <property type="entry name" value="TRANSMEMBRANE PROTEIN 65"/>
    <property type="match status" value="1"/>
</dbReference>
<evidence type="ECO:0000313" key="6">
    <source>
        <dbReference type="EMBL" id="CAE4574058.1"/>
    </source>
</evidence>
<evidence type="ECO:0000256" key="2">
    <source>
        <dbReference type="ARBA" id="ARBA00022692"/>
    </source>
</evidence>
<dbReference type="GO" id="GO:0016020">
    <property type="term" value="C:membrane"/>
    <property type="evidence" value="ECO:0007669"/>
    <property type="project" value="UniProtKB-SubCell"/>
</dbReference>
<evidence type="ECO:0000256" key="3">
    <source>
        <dbReference type="ARBA" id="ARBA00022989"/>
    </source>
</evidence>
<gene>
    <name evidence="6" type="ORF">AMON00008_LOCUS13677</name>
</gene>
<organism evidence="6">
    <name type="scientific">Alexandrium monilatum</name>
    <dbReference type="NCBI Taxonomy" id="311494"/>
    <lineage>
        <taxon>Eukaryota</taxon>
        <taxon>Sar</taxon>
        <taxon>Alveolata</taxon>
        <taxon>Dinophyceae</taxon>
        <taxon>Gonyaulacales</taxon>
        <taxon>Pyrocystaceae</taxon>
        <taxon>Alexandrium</taxon>
    </lineage>
</organism>
<sequence>MSLERCARHWVAVGRLVPRHSAHGTLLAGRCASTIQRGGLLSPWRPAGRRLSTSAPAGVAPEALQALAKSIAADGVLAQKLAAEPSAVELLGAARRAGLLPRAAAGAPSVAEPEAAVCAADTLEREPPPAPTAWQMRVYALQNLIPFIGFGFFDNFMMILAGDFIDAKLGVAFGFTTMAAAAVGNTISDVVGLWVSGFVEAFAAALGLPDHGLTNAQRRTVQIRVLKNCSMVVGLVIGCIIGMFPLAYPTDWRLWPSRSEQEERAKSDEPVG</sequence>
<accession>A0A7S4Q6L7</accession>
<dbReference type="EMBL" id="HBNR01020592">
    <property type="protein sequence ID" value="CAE4574058.1"/>
    <property type="molecule type" value="Transcribed_RNA"/>
</dbReference>